<evidence type="ECO:0000313" key="5">
    <source>
        <dbReference type="Proteomes" id="UP000076715"/>
    </source>
</evidence>
<feature type="chain" id="PRO_5007841435" description="Secretion system C-terminal sorting domain-containing protein" evidence="2">
    <location>
        <begin position="22"/>
        <end position="409"/>
    </location>
</feature>
<dbReference type="CDD" id="cd23342">
    <property type="entry name" value="beta-trefoil_FSCN_ZgPorA-like"/>
    <property type="match status" value="1"/>
</dbReference>
<reference evidence="4 5" key="1">
    <citation type="submission" date="2016-01" db="EMBL/GenBank/DDBJ databases">
        <title>The draft genome sequence of Aquimarina sp. RZW4-3-2.</title>
        <authorList>
            <person name="Wang Y."/>
        </authorList>
    </citation>
    <scope>NUCLEOTIDE SEQUENCE [LARGE SCALE GENOMIC DNA]</scope>
    <source>
        <strain evidence="4 5">RZW4-3-2</strain>
    </source>
</reference>
<accession>A0A162ZAI5</accession>
<dbReference type="Proteomes" id="UP000076715">
    <property type="component" value="Unassembled WGS sequence"/>
</dbReference>
<keyword evidence="1 2" id="KW-0732">Signal</keyword>
<feature type="domain" description="Secretion system C-terminal sorting" evidence="3">
    <location>
        <begin position="327"/>
        <end position="407"/>
    </location>
</feature>
<dbReference type="Gene3D" id="2.80.10.50">
    <property type="match status" value="1"/>
</dbReference>
<feature type="signal peptide" evidence="2">
    <location>
        <begin position="1"/>
        <end position="21"/>
    </location>
</feature>
<dbReference type="InterPro" id="IPR008999">
    <property type="entry name" value="Actin-crosslinking"/>
</dbReference>
<evidence type="ECO:0000256" key="2">
    <source>
        <dbReference type="SAM" id="SignalP"/>
    </source>
</evidence>
<dbReference type="InterPro" id="IPR026444">
    <property type="entry name" value="Secre_tail"/>
</dbReference>
<keyword evidence="5" id="KW-1185">Reference proteome</keyword>
<sequence>MKRKLSIFIFLLALSITSVIAQSNPKADGSLAKVPDTGCTGQDTYDQGVKIVPNANSWTDSYQANDLCFCKSSFDHGVGNFKITINGQGRNIKDICDELKKHPKFRNIRNGDPRYNTIQCGNEPGHGDAITIQGKRIKDEKVCPGRVDQGSKGCKCKGPGYDMAWLRTRARFGGNGGGNNGGGNNSGGSVTFKGQSINKYLSTNMNFNSGSAGNQQKFSVQSAGNGTVSIKASNGKYVSSENGNKRMTANRNAVGAWEKFTLVSQGGDVYAIRGNNGKYVSHENGNGAANCNRGAIGAWEKFVIKGLSSSRIATSKSGDLLSTNISVYPNPSTLSNVNLQIDTQNKVSSTLEIMDLNGRSIAKKDLGILRSGANTISLNEFSNVVGSAGLYLVKVKVGNKTVVKQMILK</sequence>
<dbReference type="NCBIfam" id="TIGR04183">
    <property type="entry name" value="Por_Secre_tail"/>
    <property type="match status" value="1"/>
</dbReference>
<dbReference type="Pfam" id="PF18962">
    <property type="entry name" value="Por_Secre_tail"/>
    <property type="match status" value="1"/>
</dbReference>
<evidence type="ECO:0000313" key="4">
    <source>
        <dbReference type="EMBL" id="KZS39671.1"/>
    </source>
</evidence>
<dbReference type="OrthoDB" id="1157769at2"/>
<gene>
    <name evidence="4" type="ORF">AWE51_08450</name>
</gene>
<dbReference type="Pfam" id="PF06229">
    <property type="entry name" value="FRG1"/>
    <property type="match status" value="1"/>
</dbReference>
<protein>
    <recommendedName>
        <fullName evidence="3">Secretion system C-terminal sorting domain-containing protein</fullName>
    </recommendedName>
</protein>
<dbReference type="SUPFAM" id="SSF50405">
    <property type="entry name" value="Actin-crosslinking proteins"/>
    <property type="match status" value="1"/>
</dbReference>
<comment type="caution">
    <text evidence="4">The sequence shown here is derived from an EMBL/GenBank/DDBJ whole genome shotgun (WGS) entry which is preliminary data.</text>
</comment>
<dbReference type="STRING" id="1642818.AWE51_08450"/>
<dbReference type="InterPro" id="IPR010414">
    <property type="entry name" value="FRG1"/>
</dbReference>
<proteinExistence type="predicted"/>
<dbReference type="EMBL" id="LQRT01000024">
    <property type="protein sequence ID" value="KZS39671.1"/>
    <property type="molecule type" value="Genomic_DNA"/>
</dbReference>
<dbReference type="AlphaFoldDB" id="A0A162ZAI5"/>
<evidence type="ECO:0000256" key="1">
    <source>
        <dbReference type="ARBA" id="ARBA00022729"/>
    </source>
</evidence>
<organism evidence="4 5">
    <name type="scientific">Aquimarina aggregata</name>
    <dbReference type="NCBI Taxonomy" id="1642818"/>
    <lineage>
        <taxon>Bacteria</taxon>
        <taxon>Pseudomonadati</taxon>
        <taxon>Bacteroidota</taxon>
        <taxon>Flavobacteriia</taxon>
        <taxon>Flavobacteriales</taxon>
        <taxon>Flavobacteriaceae</taxon>
        <taxon>Aquimarina</taxon>
    </lineage>
</organism>
<dbReference type="RefSeq" id="WP_066315361.1">
    <property type="nucleotide sequence ID" value="NZ_LQRT01000024.1"/>
</dbReference>
<evidence type="ECO:0000259" key="3">
    <source>
        <dbReference type="Pfam" id="PF18962"/>
    </source>
</evidence>
<name>A0A162ZAI5_9FLAO</name>